<feature type="transmembrane region" description="Helical" evidence="6">
    <location>
        <begin position="142"/>
        <end position="161"/>
    </location>
</feature>
<dbReference type="Proteomes" id="UP000777438">
    <property type="component" value="Unassembled WGS sequence"/>
</dbReference>
<dbReference type="GO" id="GO:0005886">
    <property type="term" value="C:plasma membrane"/>
    <property type="evidence" value="ECO:0007669"/>
    <property type="project" value="TreeGrafter"/>
</dbReference>
<comment type="subcellular location">
    <subcellularLocation>
        <location evidence="1">Membrane</location>
        <topology evidence="1">Multi-pass membrane protein</topology>
    </subcellularLocation>
</comment>
<comment type="caution">
    <text evidence="7">The sequence shown here is derived from an EMBL/GenBank/DDBJ whole genome shotgun (WGS) entry which is preliminary data.</text>
</comment>
<feature type="transmembrane region" description="Helical" evidence="6">
    <location>
        <begin position="213"/>
        <end position="232"/>
    </location>
</feature>
<proteinExistence type="predicted"/>
<keyword evidence="3 6" id="KW-0812">Transmembrane</keyword>
<dbReference type="AlphaFoldDB" id="A0A9P8WCM1"/>
<evidence type="ECO:0000256" key="3">
    <source>
        <dbReference type="ARBA" id="ARBA00022692"/>
    </source>
</evidence>
<feature type="transmembrane region" description="Helical" evidence="6">
    <location>
        <begin position="385"/>
        <end position="404"/>
    </location>
</feature>
<organism evidence="7 8">
    <name type="scientific">Thelonectria olida</name>
    <dbReference type="NCBI Taxonomy" id="1576542"/>
    <lineage>
        <taxon>Eukaryota</taxon>
        <taxon>Fungi</taxon>
        <taxon>Dikarya</taxon>
        <taxon>Ascomycota</taxon>
        <taxon>Pezizomycotina</taxon>
        <taxon>Sordariomycetes</taxon>
        <taxon>Hypocreomycetidae</taxon>
        <taxon>Hypocreales</taxon>
        <taxon>Nectriaceae</taxon>
        <taxon>Thelonectria</taxon>
    </lineage>
</organism>
<feature type="transmembrane region" description="Helical" evidence="6">
    <location>
        <begin position="350"/>
        <end position="373"/>
    </location>
</feature>
<dbReference type="PANTHER" id="PTHR23501">
    <property type="entry name" value="MAJOR FACILITATOR SUPERFAMILY"/>
    <property type="match status" value="1"/>
</dbReference>
<evidence type="ECO:0000256" key="5">
    <source>
        <dbReference type="ARBA" id="ARBA00023136"/>
    </source>
</evidence>
<dbReference type="Gene3D" id="1.20.1250.20">
    <property type="entry name" value="MFS general substrate transporter like domains"/>
    <property type="match status" value="1"/>
</dbReference>
<evidence type="ECO:0000256" key="6">
    <source>
        <dbReference type="SAM" id="Phobius"/>
    </source>
</evidence>
<keyword evidence="5 6" id="KW-0472">Membrane</keyword>
<feature type="transmembrane region" description="Helical" evidence="6">
    <location>
        <begin position="290"/>
        <end position="311"/>
    </location>
</feature>
<dbReference type="OrthoDB" id="4161376at2759"/>
<evidence type="ECO:0000313" key="8">
    <source>
        <dbReference type="Proteomes" id="UP000777438"/>
    </source>
</evidence>
<accession>A0A9P8WCM1</accession>
<reference evidence="7 8" key="1">
    <citation type="journal article" date="2021" name="Nat. Commun.">
        <title>Genetic determinants of endophytism in the Arabidopsis root mycobiome.</title>
        <authorList>
            <person name="Mesny F."/>
            <person name="Miyauchi S."/>
            <person name="Thiergart T."/>
            <person name="Pickel B."/>
            <person name="Atanasova L."/>
            <person name="Karlsson M."/>
            <person name="Huettel B."/>
            <person name="Barry K.W."/>
            <person name="Haridas S."/>
            <person name="Chen C."/>
            <person name="Bauer D."/>
            <person name="Andreopoulos W."/>
            <person name="Pangilinan J."/>
            <person name="LaButti K."/>
            <person name="Riley R."/>
            <person name="Lipzen A."/>
            <person name="Clum A."/>
            <person name="Drula E."/>
            <person name="Henrissat B."/>
            <person name="Kohler A."/>
            <person name="Grigoriev I.V."/>
            <person name="Martin F.M."/>
            <person name="Hacquard S."/>
        </authorList>
    </citation>
    <scope>NUCLEOTIDE SEQUENCE [LARGE SCALE GENOMIC DNA]</scope>
    <source>
        <strain evidence="7 8">MPI-CAGE-CH-0241</strain>
    </source>
</reference>
<evidence type="ECO:0000256" key="2">
    <source>
        <dbReference type="ARBA" id="ARBA00022448"/>
    </source>
</evidence>
<feature type="transmembrane region" description="Helical" evidence="6">
    <location>
        <begin position="182"/>
        <end position="201"/>
    </location>
</feature>
<keyword evidence="8" id="KW-1185">Reference proteome</keyword>
<dbReference type="Pfam" id="PF06609">
    <property type="entry name" value="TRI12"/>
    <property type="match status" value="1"/>
</dbReference>
<dbReference type="InterPro" id="IPR036259">
    <property type="entry name" value="MFS_trans_sf"/>
</dbReference>
<dbReference type="GO" id="GO:0022857">
    <property type="term" value="F:transmembrane transporter activity"/>
    <property type="evidence" value="ECO:0007669"/>
    <property type="project" value="InterPro"/>
</dbReference>
<dbReference type="InterPro" id="IPR010573">
    <property type="entry name" value="MFS_Str1/Tri12-like"/>
</dbReference>
<dbReference type="SUPFAM" id="SSF103473">
    <property type="entry name" value="MFS general substrate transporter"/>
    <property type="match status" value="1"/>
</dbReference>
<sequence length="524" mass="55918">MTGIGLGLMAGVAGFGYAAPILGVNNDIGRSKNINWVALTYTLTSAVSPTSSDVAGSSSAVQPSASLGQSINALIGGMTIIGAAAATQLSYDYIMGEFVPMKYRLIGNAFCYSLTIPGFGLAPAISPSFLKYHPNVGWRGAYYVLIGVNTLSFLCWFFFYHPPTFRMKHGENVSVARYVKDFDYIGTSVFTGGLLVLMMGLNWGGSAYPWKSGHVIGAIVAGFVDLVAFALWESYATLKEPLVPMHLFKNRGWNAATILSGLGASVYYAFALVWPSMVTVLYEDDDPMTATWYSSFVGLFIIVGEVVGGVVAKPIGNLKWQCIITVAISGIFFGATATSTPDSRVRTTTFVALGTFFISWAESLAITIVTISAWDQSKLGSASGLAGSIRFFISSISATVYTVILSNRLSDEIANQVPKAIAKAGLPSSSVTDFLTGLTTGIGFDQVDGVTDSIIAAGVRAYKEANASTYRTVFFGEHYVLGCGCDCFAVVARRRLAFDRQGCVNAAQGPEGREDDSSWRRPVL</sequence>
<gene>
    <name evidence="7" type="ORF">B0T10DRAFT_545294</name>
</gene>
<name>A0A9P8WCM1_9HYPO</name>
<feature type="transmembrane region" description="Helical" evidence="6">
    <location>
        <begin position="103"/>
        <end position="122"/>
    </location>
</feature>
<feature type="transmembrane region" description="Helical" evidence="6">
    <location>
        <begin position="253"/>
        <end position="270"/>
    </location>
</feature>
<dbReference type="PANTHER" id="PTHR23501:SF109">
    <property type="entry name" value="MAJOR FACILITATOR SUPERFAMILY (MFS) PROFILE DOMAIN-CONTAINING PROTEIN-RELATED"/>
    <property type="match status" value="1"/>
</dbReference>
<feature type="transmembrane region" description="Helical" evidence="6">
    <location>
        <begin position="318"/>
        <end position="338"/>
    </location>
</feature>
<keyword evidence="4 6" id="KW-1133">Transmembrane helix</keyword>
<evidence type="ECO:0000256" key="1">
    <source>
        <dbReference type="ARBA" id="ARBA00004141"/>
    </source>
</evidence>
<evidence type="ECO:0000256" key="4">
    <source>
        <dbReference type="ARBA" id="ARBA00022989"/>
    </source>
</evidence>
<dbReference type="EMBL" id="JAGPYM010000004">
    <property type="protein sequence ID" value="KAH6895637.1"/>
    <property type="molecule type" value="Genomic_DNA"/>
</dbReference>
<protein>
    <submittedName>
        <fullName evidence="7">Fungal trichothecene efflux pump-domain-containing protein</fullName>
    </submittedName>
</protein>
<keyword evidence="2" id="KW-0813">Transport</keyword>
<evidence type="ECO:0000313" key="7">
    <source>
        <dbReference type="EMBL" id="KAH6895637.1"/>
    </source>
</evidence>